<evidence type="ECO:0000256" key="1">
    <source>
        <dbReference type="ARBA" id="ARBA00022694"/>
    </source>
</evidence>
<dbReference type="Pfam" id="PF13735">
    <property type="entry name" value="tRNA_NucTran2_2"/>
    <property type="match status" value="1"/>
</dbReference>
<dbReference type="InterPro" id="IPR032810">
    <property type="entry name" value="CCA-adding_enz_C"/>
</dbReference>
<name>X1RSX8_9ZZZZ</name>
<comment type="caution">
    <text evidence="8">The sequence shown here is derived from an EMBL/GenBank/DDBJ whole genome shotgun (WGS) entry which is preliminary data.</text>
</comment>
<dbReference type="GO" id="GO:0003723">
    <property type="term" value="F:RNA binding"/>
    <property type="evidence" value="ECO:0007669"/>
    <property type="project" value="UniProtKB-KW"/>
</dbReference>
<dbReference type="SUPFAM" id="SSF81891">
    <property type="entry name" value="Poly A polymerase C-terminal region-like"/>
    <property type="match status" value="1"/>
</dbReference>
<dbReference type="AlphaFoldDB" id="X1RSX8"/>
<evidence type="ECO:0000313" key="8">
    <source>
        <dbReference type="EMBL" id="GAI58604.1"/>
    </source>
</evidence>
<dbReference type="GO" id="GO:0008033">
    <property type="term" value="P:tRNA processing"/>
    <property type="evidence" value="ECO:0007669"/>
    <property type="project" value="UniProtKB-KW"/>
</dbReference>
<keyword evidence="3" id="KW-0479">Metal-binding</keyword>
<evidence type="ECO:0000256" key="6">
    <source>
        <dbReference type="ARBA" id="ARBA00022884"/>
    </source>
</evidence>
<sequence length="183" mass="20730">PQTKAVDESGRTRFLGHAKEGTAITVSILERLRFSTKEIKLVDVMVRHHLRPTQLSQYEIPSRRAIYRYFRDTGETGIDILFLSLSDHLATRGQHLDLAEWQEHAQLVEYVLARHFEEESLTVPPKLFDGHDLINVFGLSPGPEIKRILEAVREAQAAGEVTTREEALACIEHLLASPPSKNK</sequence>
<dbReference type="InterPro" id="IPR050124">
    <property type="entry name" value="tRNA_CCA-adding_enzyme"/>
</dbReference>
<proteinExistence type="predicted"/>
<dbReference type="GO" id="GO:0046872">
    <property type="term" value="F:metal ion binding"/>
    <property type="evidence" value="ECO:0007669"/>
    <property type="project" value="UniProtKB-KW"/>
</dbReference>
<dbReference type="Gene3D" id="1.10.246.80">
    <property type="match status" value="1"/>
</dbReference>
<gene>
    <name evidence="8" type="ORF">S06H3_55671</name>
</gene>
<evidence type="ECO:0000259" key="7">
    <source>
        <dbReference type="Pfam" id="PF13735"/>
    </source>
</evidence>
<feature type="non-terminal residue" evidence="8">
    <location>
        <position position="1"/>
    </location>
</feature>
<evidence type="ECO:0000256" key="5">
    <source>
        <dbReference type="ARBA" id="ARBA00022842"/>
    </source>
</evidence>
<dbReference type="GO" id="GO:0000166">
    <property type="term" value="F:nucleotide binding"/>
    <property type="evidence" value="ECO:0007669"/>
    <property type="project" value="UniProtKB-KW"/>
</dbReference>
<dbReference type="PANTHER" id="PTHR47545">
    <property type="entry name" value="MULTIFUNCTIONAL CCA PROTEIN"/>
    <property type="match status" value="1"/>
</dbReference>
<feature type="domain" description="CCA-adding enzyme C-terminal" evidence="7">
    <location>
        <begin position="129"/>
        <end position="168"/>
    </location>
</feature>
<evidence type="ECO:0000256" key="3">
    <source>
        <dbReference type="ARBA" id="ARBA00022723"/>
    </source>
</evidence>
<dbReference type="GO" id="GO:0016779">
    <property type="term" value="F:nucleotidyltransferase activity"/>
    <property type="evidence" value="ECO:0007669"/>
    <property type="project" value="UniProtKB-KW"/>
</dbReference>
<evidence type="ECO:0000256" key="2">
    <source>
        <dbReference type="ARBA" id="ARBA00022695"/>
    </source>
</evidence>
<keyword evidence="4" id="KW-0547">Nucleotide-binding</keyword>
<dbReference type="PANTHER" id="PTHR47545:SF2">
    <property type="entry name" value="CC-ADDING TRNA NUCLEOTIDYLTRANSFERASE"/>
    <property type="match status" value="1"/>
</dbReference>
<keyword evidence="1" id="KW-0819">tRNA processing</keyword>
<dbReference type="Gene3D" id="1.10.3090.10">
    <property type="entry name" value="cca-adding enzyme, domain 2"/>
    <property type="match status" value="1"/>
</dbReference>
<reference evidence="8" key="1">
    <citation type="journal article" date="2014" name="Front. Microbiol.">
        <title>High frequency of phylogenetically diverse reductive dehalogenase-homologous genes in deep subseafloor sedimentary metagenomes.</title>
        <authorList>
            <person name="Kawai M."/>
            <person name="Futagami T."/>
            <person name="Toyoda A."/>
            <person name="Takaki Y."/>
            <person name="Nishi S."/>
            <person name="Hori S."/>
            <person name="Arai W."/>
            <person name="Tsubouchi T."/>
            <person name="Morono Y."/>
            <person name="Uchiyama I."/>
            <person name="Ito T."/>
            <person name="Fujiyama A."/>
            <person name="Inagaki F."/>
            <person name="Takami H."/>
        </authorList>
    </citation>
    <scope>NUCLEOTIDE SEQUENCE</scope>
    <source>
        <strain evidence="8">Expedition CK06-06</strain>
    </source>
</reference>
<evidence type="ECO:0000256" key="4">
    <source>
        <dbReference type="ARBA" id="ARBA00022741"/>
    </source>
</evidence>
<protein>
    <recommendedName>
        <fullName evidence="7">CCA-adding enzyme C-terminal domain-containing protein</fullName>
    </recommendedName>
</protein>
<keyword evidence="2" id="KW-0808">Transferase</keyword>
<keyword evidence="5" id="KW-0460">Magnesium</keyword>
<accession>X1RSX8</accession>
<organism evidence="8">
    <name type="scientific">marine sediment metagenome</name>
    <dbReference type="NCBI Taxonomy" id="412755"/>
    <lineage>
        <taxon>unclassified sequences</taxon>
        <taxon>metagenomes</taxon>
        <taxon>ecological metagenomes</taxon>
    </lineage>
</organism>
<keyword evidence="6" id="KW-0694">RNA-binding</keyword>
<keyword evidence="2" id="KW-0548">Nucleotidyltransferase</keyword>
<dbReference type="EMBL" id="BARV01035713">
    <property type="protein sequence ID" value="GAI58604.1"/>
    <property type="molecule type" value="Genomic_DNA"/>
</dbReference>